<dbReference type="EMBL" id="KN832348">
    <property type="protein sequence ID" value="KIN92825.1"/>
    <property type="molecule type" value="Genomic_DNA"/>
</dbReference>
<gene>
    <name evidence="2" type="ORF">M404DRAFT_36684</name>
</gene>
<dbReference type="InParanoid" id="A0A0C3NA95"/>
<feature type="compositionally biased region" description="Polar residues" evidence="1">
    <location>
        <begin position="8"/>
        <end position="35"/>
    </location>
</feature>
<feature type="compositionally biased region" description="Polar residues" evidence="1">
    <location>
        <begin position="611"/>
        <end position="623"/>
    </location>
</feature>
<dbReference type="STRING" id="870435.A0A0C3NA95"/>
<organism evidence="2 3">
    <name type="scientific">Pisolithus tinctorius Marx 270</name>
    <dbReference type="NCBI Taxonomy" id="870435"/>
    <lineage>
        <taxon>Eukaryota</taxon>
        <taxon>Fungi</taxon>
        <taxon>Dikarya</taxon>
        <taxon>Basidiomycota</taxon>
        <taxon>Agaricomycotina</taxon>
        <taxon>Agaricomycetes</taxon>
        <taxon>Agaricomycetidae</taxon>
        <taxon>Boletales</taxon>
        <taxon>Sclerodermatineae</taxon>
        <taxon>Pisolithaceae</taxon>
        <taxon>Pisolithus</taxon>
    </lineage>
</organism>
<dbReference type="Proteomes" id="UP000054217">
    <property type="component" value="Unassembled WGS sequence"/>
</dbReference>
<dbReference type="InterPro" id="IPR041078">
    <property type="entry name" value="Plavaka"/>
</dbReference>
<evidence type="ECO:0000256" key="1">
    <source>
        <dbReference type="SAM" id="MobiDB-lite"/>
    </source>
</evidence>
<dbReference type="OrthoDB" id="3199698at2759"/>
<protein>
    <submittedName>
        <fullName evidence="2">Uncharacterized protein</fullName>
    </submittedName>
</protein>
<sequence>MYYLTGQPCDSSGNPLPVGQSSPQTPSEKQPNDWSPYSSRLEFELADFLFTRSQMSAANINELLDLWNATLLGAGSQPVFKDSAEMYKTIDRTILGDVQWENFCISYTGERPTDNVPSWMNAAYDIWFRDPKDVIRDMLSRPDFSRDMDYRPFQEYESATDKRQWEDFMSGDWAWTQADIISRDSTTHGSTFVPIILGSDKTTVSVATGQNDYYPLYLSIGNMSNKVRRAHRNSVALIAFLAIPHTDKEHAPTDTFRQFRRQLFHSSLAYILRNLKPAMTKPTVMQFGDGHYRRVIFGLGPYIADYEEQVLLACIVRGWCAKCLAMRQELDTDALYRSREHAEALIEEFDLKTLRDAYGIVGDTIPFTSSFPRADIYQLIAPDILHQIIKGTFKDHLVEWVESYLKTVHGTTKANAILDDIDRRIAAVAPFAGLRRFPEGRHFKQWTGNDSKALMKVYLPAIEGHVPTEIVRTFRALLEFTYLVRRNVLTEETLVAVQDTIDRFHKYREIFRQSGTIQTFSLPRQHAMKHYPDLIRLFGAPNGLCTSITESKHIDAVKDPYRRTNRNKPLGQMLIINQRLDKLAASRRDFNERGMLEGNCLTATMQLLSTQDGRENGGTSQVLGSGPRNEDNGEAVDCPTSIEAHVELARTTRMYLINLSSAAAHKINLLRSEMKRARTVTDLAIELGLSRLPTILEEFLLQQADAEDYRDLCDIPLSERPIYGNKITVVNSAAALFYAPSDISGIGGMRREYIRSCHSWQNGPPRYDCAFVNTNPGLKGMHGLDVVRILGFFSFVSQSKRYPCAVVQWFDRVGDDPDVDTGMWIVRPALTANRHPATAVIHVDTIYRAAHLVPLYGTHPIPRTIKPHHSYDAFTTFYVNRFIDHHAFSLLSDSYL</sequence>
<dbReference type="AlphaFoldDB" id="A0A0C3NA95"/>
<reference evidence="3" key="2">
    <citation type="submission" date="2015-01" db="EMBL/GenBank/DDBJ databases">
        <title>Evolutionary Origins and Diversification of the Mycorrhizal Mutualists.</title>
        <authorList>
            <consortium name="DOE Joint Genome Institute"/>
            <consortium name="Mycorrhizal Genomics Consortium"/>
            <person name="Kohler A."/>
            <person name="Kuo A."/>
            <person name="Nagy L.G."/>
            <person name="Floudas D."/>
            <person name="Copeland A."/>
            <person name="Barry K.W."/>
            <person name="Cichocki N."/>
            <person name="Veneault-Fourrey C."/>
            <person name="LaButti K."/>
            <person name="Lindquist E.A."/>
            <person name="Lipzen A."/>
            <person name="Lundell T."/>
            <person name="Morin E."/>
            <person name="Murat C."/>
            <person name="Riley R."/>
            <person name="Ohm R."/>
            <person name="Sun H."/>
            <person name="Tunlid A."/>
            <person name="Henrissat B."/>
            <person name="Grigoriev I.V."/>
            <person name="Hibbett D.S."/>
            <person name="Martin F."/>
        </authorList>
    </citation>
    <scope>NUCLEOTIDE SEQUENCE [LARGE SCALE GENOMIC DNA]</scope>
    <source>
        <strain evidence="3">Marx 270</strain>
    </source>
</reference>
<name>A0A0C3NA95_PISTI</name>
<keyword evidence="3" id="KW-1185">Reference proteome</keyword>
<dbReference type="HOGENOM" id="CLU_006344_1_0_1"/>
<evidence type="ECO:0000313" key="2">
    <source>
        <dbReference type="EMBL" id="KIN92825.1"/>
    </source>
</evidence>
<feature type="region of interest" description="Disordered" evidence="1">
    <location>
        <begin position="1"/>
        <end position="35"/>
    </location>
</feature>
<reference evidence="2 3" key="1">
    <citation type="submission" date="2014-04" db="EMBL/GenBank/DDBJ databases">
        <authorList>
            <consortium name="DOE Joint Genome Institute"/>
            <person name="Kuo A."/>
            <person name="Kohler A."/>
            <person name="Costa M.D."/>
            <person name="Nagy L.G."/>
            <person name="Floudas D."/>
            <person name="Copeland A."/>
            <person name="Barry K.W."/>
            <person name="Cichocki N."/>
            <person name="Veneault-Fourrey C."/>
            <person name="LaButti K."/>
            <person name="Lindquist E.A."/>
            <person name="Lipzen A."/>
            <person name="Lundell T."/>
            <person name="Morin E."/>
            <person name="Murat C."/>
            <person name="Sun H."/>
            <person name="Tunlid A."/>
            <person name="Henrissat B."/>
            <person name="Grigoriev I.V."/>
            <person name="Hibbett D.S."/>
            <person name="Martin F."/>
            <person name="Nordberg H.P."/>
            <person name="Cantor M.N."/>
            <person name="Hua S.X."/>
        </authorList>
    </citation>
    <scope>NUCLEOTIDE SEQUENCE [LARGE SCALE GENOMIC DNA]</scope>
    <source>
        <strain evidence="2 3">Marx 270</strain>
    </source>
</reference>
<proteinExistence type="predicted"/>
<feature type="region of interest" description="Disordered" evidence="1">
    <location>
        <begin position="611"/>
        <end position="636"/>
    </location>
</feature>
<accession>A0A0C3NA95</accession>
<dbReference type="Pfam" id="PF18759">
    <property type="entry name" value="Plavaka"/>
    <property type="match status" value="1"/>
</dbReference>
<evidence type="ECO:0000313" key="3">
    <source>
        <dbReference type="Proteomes" id="UP000054217"/>
    </source>
</evidence>